<dbReference type="PANTHER" id="PTHR30429:SF0">
    <property type="entry name" value="METHIONINE-BINDING LIPOPROTEIN METQ"/>
    <property type="match status" value="1"/>
</dbReference>
<evidence type="ECO:0000256" key="1">
    <source>
        <dbReference type="ARBA" id="ARBA00004635"/>
    </source>
</evidence>
<comment type="similarity">
    <text evidence="6">Belongs to the nlpA lipoprotein family.</text>
</comment>
<evidence type="ECO:0000256" key="7">
    <source>
        <dbReference type="PIRSR" id="PIRSR002854-1"/>
    </source>
</evidence>
<accession>A0A0R1HP35</accession>
<gene>
    <name evidence="8" type="ORF">FC66_GL000745</name>
</gene>
<dbReference type="Pfam" id="PF03180">
    <property type="entry name" value="Lipoprotein_9"/>
    <property type="match status" value="1"/>
</dbReference>
<dbReference type="PIRSF" id="PIRSF002854">
    <property type="entry name" value="MetQ"/>
    <property type="match status" value="1"/>
</dbReference>
<evidence type="ECO:0000256" key="5">
    <source>
        <dbReference type="ARBA" id="ARBA00023288"/>
    </source>
</evidence>
<keyword evidence="2" id="KW-0732">Signal</keyword>
<evidence type="ECO:0000313" key="8">
    <source>
        <dbReference type="EMBL" id="KRK46243.1"/>
    </source>
</evidence>
<proteinExistence type="inferred from homology"/>
<keyword evidence="3" id="KW-0472">Membrane</keyword>
<keyword evidence="9" id="KW-1185">Reference proteome</keyword>
<reference evidence="8 9" key="1">
    <citation type="journal article" date="2015" name="Genome Announc.">
        <title>Expanding the biotechnology potential of lactobacilli through comparative genomics of 213 strains and associated genera.</title>
        <authorList>
            <person name="Sun Z."/>
            <person name="Harris H.M."/>
            <person name="McCann A."/>
            <person name="Guo C."/>
            <person name="Argimon S."/>
            <person name="Zhang W."/>
            <person name="Yang X."/>
            <person name="Jeffery I.B."/>
            <person name="Cooney J.C."/>
            <person name="Kagawa T.F."/>
            <person name="Liu W."/>
            <person name="Song Y."/>
            <person name="Salvetti E."/>
            <person name="Wrobel A."/>
            <person name="Rasinkangas P."/>
            <person name="Parkhill J."/>
            <person name="Rea M.C."/>
            <person name="O'Sullivan O."/>
            <person name="Ritari J."/>
            <person name="Douillard F.P."/>
            <person name="Paul Ross R."/>
            <person name="Yang R."/>
            <person name="Briner A.E."/>
            <person name="Felis G.E."/>
            <person name="de Vos W.M."/>
            <person name="Barrangou R."/>
            <person name="Klaenhammer T.R."/>
            <person name="Caufield P.W."/>
            <person name="Cui Y."/>
            <person name="Zhang H."/>
            <person name="O'Toole P.W."/>
        </authorList>
    </citation>
    <scope>NUCLEOTIDE SEQUENCE [LARGE SCALE GENOMIC DNA]</scope>
    <source>
        <strain evidence="8 9">DSM 15638</strain>
    </source>
</reference>
<feature type="lipid moiety-binding region" description="S-diacylglycerol cysteine" evidence="7">
    <location>
        <position position="22"/>
    </location>
</feature>
<dbReference type="GO" id="GO:0016020">
    <property type="term" value="C:membrane"/>
    <property type="evidence" value="ECO:0007669"/>
    <property type="project" value="UniProtKB-SubCell"/>
</dbReference>
<dbReference type="PROSITE" id="PS51257">
    <property type="entry name" value="PROKAR_LIPOPROTEIN"/>
    <property type="match status" value="1"/>
</dbReference>
<keyword evidence="4" id="KW-0564">Palmitate</keyword>
<evidence type="ECO:0000313" key="9">
    <source>
        <dbReference type="Proteomes" id="UP000051450"/>
    </source>
</evidence>
<name>A0A0R1HP35_9LACO</name>
<dbReference type="AlphaFoldDB" id="A0A0R1HP35"/>
<dbReference type="Gene3D" id="3.40.190.10">
    <property type="entry name" value="Periplasmic binding protein-like II"/>
    <property type="match status" value="2"/>
</dbReference>
<comment type="caution">
    <text evidence="8">The sequence shown here is derived from an EMBL/GenBank/DDBJ whole genome shotgun (WGS) entry which is preliminary data.</text>
</comment>
<keyword evidence="5 6" id="KW-0449">Lipoprotein</keyword>
<evidence type="ECO:0000256" key="3">
    <source>
        <dbReference type="ARBA" id="ARBA00023136"/>
    </source>
</evidence>
<dbReference type="PATRIC" id="fig|1423719.4.peg.756"/>
<evidence type="ECO:0000256" key="2">
    <source>
        <dbReference type="ARBA" id="ARBA00022729"/>
    </source>
</evidence>
<sequence length="271" mass="30028">MMKINKKLFFSLLFVIILLTGCGKRADDKNTLVVGASNIPHAEILAHVKPMLAKEGIDLKVKVFQDYVMPNKATESEDLDANYFQHKPFLDNWDKQNNGDLISVGNVHLEPIGVYSKRVKRLTDLKKGSTVLVSNSISDYGRVLTIFKDTGLITLKKGTDVATANFNDIQTNKLELNFKHTYEPKLMSDLYANDEGAAVVINANYAVEAGLNPMKQAISLESNTSSYANLVAVTPKNKNNPAIKKLVEALQSKDTQKWILTKYKGAVIPAK</sequence>
<protein>
    <recommendedName>
        <fullName evidence="6">Lipoprotein</fullName>
    </recommendedName>
</protein>
<dbReference type="InterPro" id="IPR004872">
    <property type="entry name" value="Lipoprotein_NlpA"/>
</dbReference>
<dbReference type="SUPFAM" id="SSF53850">
    <property type="entry name" value="Periplasmic binding protein-like II"/>
    <property type="match status" value="1"/>
</dbReference>
<comment type="subcellular location">
    <subcellularLocation>
        <location evidence="1">Membrane</location>
        <topology evidence="1">Lipid-anchor</topology>
    </subcellularLocation>
</comment>
<dbReference type="PANTHER" id="PTHR30429">
    <property type="entry name" value="D-METHIONINE-BINDING LIPOPROTEIN METQ"/>
    <property type="match status" value="1"/>
</dbReference>
<dbReference type="OrthoDB" id="9812878at2"/>
<evidence type="ECO:0000256" key="4">
    <source>
        <dbReference type="ARBA" id="ARBA00023139"/>
    </source>
</evidence>
<dbReference type="Proteomes" id="UP000051450">
    <property type="component" value="Unassembled WGS sequence"/>
</dbReference>
<dbReference type="STRING" id="1423719.FC66_GL000745"/>
<organism evidence="8 9">
    <name type="scientific">Dellaglioa algida DSM 15638</name>
    <dbReference type="NCBI Taxonomy" id="1423719"/>
    <lineage>
        <taxon>Bacteria</taxon>
        <taxon>Bacillati</taxon>
        <taxon>Bacillota</taxon>
        <taxon>Bacilli</taxon>
        <taxon>Lactobacillales</taxon>
        <taxon>Lactobacillaceae</taxon>
        <taxon>Dellaglioa</taxon>
    </lineage>
</organism>
<dbReference type="EMBL" id="AZDI01000002">
    <property type="protein sequence ID" value="KRK46243.1"/>
    <property type="molecule type" value="Genomic_DNA"/>
</dbReference>
<evidence type="ECO:0000256" key="6">
    <source>
        <dbReference type="PIRNR" id="PIRNR002854"/>
    </source>
</evidence>